<comment type="caution">
    <text evidence="1">The sequence shown here is derived from an EMBL/GenBank/DDBJ whole genome shotgun (WGS) entry which is preliminary data.</text>
</comment>
<dbReference type="EMBL" id="BPVZ01000014">
    <property type="protein sequence ID" value="GKU99607.1"/>
    <property type="molecule type" value="Genomic_DNA"/>
</dbReference>
<gene>
    <name evidence="1" type="ORF">SLEP1_g12427</name>
</gene>
<dbReference type="Proteomes" id="UP001054252">
    <property type="component" value="Unassembled WGS sequence"/>
</dbReference>
<protein>
    <submittedName>
        <fullName evidence="1">Uncharacterized protein</fullName>
    </submittedName>
</protein>
<name>A0AAV5IMM1_9ROSI</name>
<reference evidence="1 2" key="1">
    <citation type="journal article" date="2021" name="Commun. Biol.">
        <title>The genome of Shorea leprosula (Dipterocarpaceae) highlights the ecological relevance of drought in aseasonal tropical rainforests.</title>
        <authorList>
            <person name="Ng K.K.S."/>
            <person name="Kobayashi M.J."/>
            <person name="Fawcett J.A."/>
            <person name="Hatakeyama M."/>
            <person name="Paape T."/>
            <person name="Ng C.H."/>
            <person name="Ang C.C."/>
            <person name="Tnah L.H."/>
            <person name="Lee C.T."/>
            <person name="Nishiyama T."/>
            <person name="Sese J."/>
            <person name="O'Brien M.J."/>
            <person name="Copetti D."/>
            <person name="Mohd Noor M.I."/>
            <person name="Ong R.C."/>
            <person name="Putra M."/>
            <person name="Sireger I.Z."/>
            <person name="Indrioko S."/>
            <person name="Kosugi Y."/>
            <person name="Izuno A."/>
            <person name="Isagi Y."/>
            <person name="Lee S.L."/>
            <person name="Shimizu K.K."/>
        </authorList>
    </citation>
    <scope>NUCLEOTIDE SEQUENCE [LARGE SCALE GENOMIC DNA]</scope>
    <source>
        <strain evidence="1">214</strain>
    </source>
</reference>
<dbReference type="AlphaFoldDB" id="A0AAV5IMM1"/>
<proteinExistence type="predicted"/>
<evidence type="ECO:0000313" key="2">
    <source>
        <dbReference type="Proteomes" id="UP001054252"/>
    </source>
</evidence>
<accession>A0AAV5IMM1</accession>
<sequence>MGAGKSSLELRIVKAQFLEFQLDLKMKLTVYIATTEVET</sequence>
<keyword evidence="2" id="KW-1185">Reference proteome</keyword>
<evidence type="ECO:0000313" key="1">
    <source>
        <dbReference type="EMBL" id="GKU99607.1"/>
    </source>
</evidence>
<organism evidence="1 2">
    <name type="scientific">Rubroshorea leprosula</name>
    <dbReference type="NCBI Taxonomy" id="152421"/>
    <lineage>
        <taxon>Eukaryota</taxon>
        <taxon>Viridiplantae</taxon>
        <taxon>Streptophyta</taxon>
        <taxon>Embryophyta</taxon>
        <taxon>Tracheophyta</taxon>
        <taxon>Spermatophyta</taxon>
        <taxon>Magnoliopsida</taxon>
        <taxon>eudicotyledons</taxon>
        <taxon>Gunneridae</taxon>
        <taxon>Pentapetalae</taxon>
        <taxon>rosids</taxon>
        <taxon>malvids</taxon>
        <taxon>Malvales</taxon>
        <taxon>Dipterocarpaceae</taxon>
        <taxon>Rubroshorea</taxon>
    </lineage>
</organism>